<dbReference type="EMBL" id="GL871061">
    <property type="protein sequence ID" value="EGC35412.1"/>
    <property type="molecule type" value="Genomic_DNA"/>
</dbReference>
<dbReference type="GeneID" id="10501497"/>
<dbReference type="eggNOG" id="ENOG502RHGK">
    <property type="taxonomic scope" value="Eukaryota"/>
</dbReference>
<dbReference type="KEGG" id="dpp:DICPUDRAFT_152293"/>
<name>F0ZKZ4_DICPU</name>
<feature type="region of interest" description="Disordered" evidence="1">
    <location>
        <begin position="454"/>
        <end position="473"/>
    </location>
</feature>
<dbReference type="InParanoid" id="F0ZKZ4"/>
<feature type="compositionally biased region" description="Low complexity" evidence="1">
    <location>
        <begin position="412"/>
        <end position="423"/>
    </location>
</feature>
<gene>
    <name evidence="2" type="ORF">DICPUDRAFT_152293</name>
</gene>
<evidence type="ECO:0000313" key="3">
    <source>
        <dbReference type="Proteomes" id="UP000001064"/>
    </source>
</evidence>
<reference evidence="3" key="1">
    <citation type="journal article" date="2011" name="Genome Biol.">
        <title>Comparative genomics of the social amoebae Dictyostelium discoideum and Dictyostelium purpureum.</title>
        <authorList>
            <consortium name="US DOE Joint Genome Institute (JGI-PGF)"/>
            <person name="Sucgang R."/>
            <person name="Kuo A."/>
            <person name="Tian X."/>
            <person name="Salerno W."/>
            <person name="Parikh A."/>
            <person name="Feasley C.L."/>
            <person name="Dalin E."/>
            <person name="Tu H."/>
            <person name="Huang E."/>
            <person name="Barry K."/>
            <person name="Lindquist E."/>
            <person name="Shapiro H."/>
            <person name="Bruce D."/>
            <person name="Schmutz J."/>
            <person name="Salamov A."/>
            <person name="Fey P."/>
            <person name="Gaudet P."/>
            <person name="Anjard C."/>
            <person name="Babu M.M."/>
            <person name="Basu S."/>
            <person name="Bushmanova Y."/>
            <person name="van der Wel H."/>
            <person name="Katoh-Kurasawa M."/>
            <person name="Dinh C."/>
            <person name="Coutinho P.M."/>
            <person name="Saito T."/>
            <person name="Elias M."/>
            <person name="Schaap P."/>
            <person name="Kay R.R."/>
            <person name="Henrissat B."/>
            <person name="Eichinger L."/>
            <person name="Rivero F."/>
            <person name="Putnam N.H."/>
            <person name="West C.M."/>
            <person name="Loomis W.F."/>
            <person name="Chisholm R.L."/>
            <person name="Shaulsky G."/>
            <person name="Strassmann J.E."/>
            <person name="Queller D.C."/>
            <person name="Kuspa A."/>
            <person name="Grigoriev I.V."/>
        </authorList>
    </citation>
    <scope>NUCLEOTIDE SEQUENCE [LARGE SCALE GENOMIC DNA]</scope>
    <source>
        <strain evidence="3">QSDP1</strain>
    </source>
</reference>
<proteinExistence type="predicted"/>
<dbReference type="Gene3D" id="1.10.472.10">
    <property type="entry name" value="Cyclin-like"/>
    <property type="match status" value="1"/>
</dbReference>
<accession>F0ZKZ4</accession>
<feature type="region of interest" description="Disordered" evidence="1">
    <location>
        <begin position="21"/>
        <end position="57"/>
    </location>
</feature>
<feature type="compositionally biased region" description="Low complexity" evidence="1">
    <location>
        <begin position="21"/>
        <end position="53"/>
    </location>
</feature>
<dbReference type="VEuPathDB" id="AmoebaDB:DICPUDRAFT_152293"/>
<dbReference type="RefSeq" id="XP_003288088.1">
    <property type="nucleotide sequence ID" value="XM_003288040.1"/>
</dbReference>
<feature type="region of interest" description="Disordered" evidence="1">
    <location>
        <begin position="400"/>
        <end position="423"/>
    </location>
</feature>
<feature type="compositionally biased region" description="Polar residues" evidence="1">
    <location>
        <begin position="460"/>
        <end position="473"/>
    </location>
</feature>
<dbReference type="OMA" id="WIEEKMS"/>
<keyword evidence="3" id="KW-1185">Reference proteome</keyword>
<sequence>MSTVLFINCHTSTSGRYIKINSNNNNNSDNLNNSNNGNNNKSNNNSQPSQSQQPIMSPKKNILQKYNDDMDDLVIKAYSTRLMLTWVYNNSNPPILSAIPKLRVIPGASISKEYINCTLSPKFSSFSDIEGYVKEIYDLWECVITFFYTQHCKRSKAYYANVQKSTNSESEQSIRQTLKYLIISSIYYADIFYRKSTTKNFSILDIIITSINLTIKMWLEEKMSVNKYLSEIFGVSLSNVNSLEKYFLNLIDYQLYLHEKDVQAFSDIIHRSYLNRNSQNNNNNNSNDINNTINSNIKNKIQVSKSCEIECANKQQPVIINNNNNILVNCDSVNSSPLPTSSNNNGNTIGQSYHQYCGVSESSSSSSPSASSSLSSLSSSSTSSPLASVLVVPSSPIKSFGHQSPSCSTRISSTPNSSSSNSLHLNLHHHQIHLSSGGSPSVISPKKRYLSISRSQSSSMTNTPIATSSPSTCTVPNSIHHDDYQDQSRKRIKAIIQ</sequence>
<dbReference type="FunCoup" id="F0ZKZ4">
    <property type="interactions" value="937"/>
</dbReference>
<organism evidence="2 3">
    <name type="scientific">Dictyostelium purpureum</name>
    <name type="common">Slime mold</name>
    <dbReference type="NCBI Taxonomy" id="5786"/>
    <lineage>
        <taxon>Eukaryota</taxon>
        <taxon>Amoebozoa</taxon>
        <taxon>Evosea</taxon>
        <taxon>Eumycetozoa</taxon>
        <taxon>Dictyostelia</taxon>
        <taxon>Dictyosteliales</taxon>
        <taxon>Dictyosteliaceae</taxon>
        <taxon>Dictyostelium</taxon>
    </lineage>
</organism>
<evidence type="ECO:0000313" key="2">
    <source>
        <dbReference type="EMBL" id="EGC35412.1"/>
    </source>
</evidence>
<dbReference type="Proteomes" id="UP000001064">
    <property type="component" value="Unassembled WGS sequence"/>
</dbReference>
<feature type="compositionally biased region" description="Polar residues" evidence="1">
    <location>
        <begin position="401"/>
        <end position="411"/>
    </location>
</feature>
<evidence type="ECO:0000256" key="1">
    <source>
        <dbReference type="SAM" id="MobiDB-lite"/>
    </source>
</evidence>
<dbReference type="OrthoDB" id="286814at2759"/>
<protein>
    <submittedName>
        <fullName evidence="2">Uncharacterized protein</fullName>
    </submittedName>
</protein>
<dbReference type="AlphaFoldDB" id="F0ZKZ4"/>